<dbReference type="InterPro" id="IPR009057">
    <property type="entry name" value="Homeodomain-like_sf"/>
</dbReference>
<evidence type="ECO:0000256" key="4">
    <source>
        <dbReference type="ARBA" id="ARBA00023155"/>
    </source>
</evidence>
<dbReference type="SMART" id="SM00389">
    <property type="entry name" value="HOX"/>
    <property type="match status" value="1"/>
</dbReference>
<evidence type="ECO:0000259" key="11">
    <source>
        <dbReference type="PROSITE" id="PS50071"/>
    </source>
</evidence>
<dbReference type="PANTHER" id="PTHR24333:SF12">
    <property type="entry name" value="BARX HOMEOBOX 1"/>
    <property type="match status" value="1"/>
</dbReference>
<name>A0AAD4UD64_OVIAM</name>
<feature type="DNA-binding region" description="Homeobox" evidence="8">
    <location>
        <begin position="142"/>
        <end position="201"/>
    </location>
</feature>
<evidence type="ECO:0000256" key="3">
    <source>
        <dbReference type="ARBA" id="ARBA00023125"/>
    </source>
</evidence>
<keyword evidence="6 8" id="KW-0539">Nucleus</keyword>
<dbReference type="InterPro" id="IPR017970">
    <property type="entry name" value="Homeobox_CS"/>
</dbReference>
<feature type="domain" description="Homeobox" evidence="11">
    <location>
        <begin position="140"/>
        <end position="200"/>
    </location>
</feature>
<dbReference type="PROSITE" id="PS50071">
    <property type="entry name" value="HOMEOBOX_2"/>
    <property type="match status" value="1"/>
</dbReference>
<protein>
    <recommendedName>
        <fullName evidence="11">Homeobox domain-containing protein</fullName>
    </recommendedName>
</protein>
<dbReference type="FunFam" id="1.10.10.60:FF:000103">
    <property type="entry name" value="Homeobox protein BarH-like 2"/>
    <property type="match status" value="1"/>
</dbReference>
<gene>
    <name evidence="12" type="ORF">MG293_007831</name>
</gene>
<keyword evidence="5" id="KW-0804">Transcription</keyword>
<evidence type="ECO:0000256" key="2">
    <source>
        <dbReference type="ARBA" id="ARBA00023015"/>
    </source>
</evidence>
<dbReference type="GO" id="GO:0003677">
    <property type="term" value="F:DNA binding"/>
    <property type="evidence" value="ECO:0007669"/>
    <property type="project" value="UniProtKB-UniRule"/>
</dbReference>
<evidence type="ECO:0000313" key="13">
    <source>
        <dbReference type="Proteomes" id="UP001214576"/>
    </source>
</evidence>
<dbReference type="GO" id="GO:0005634">
    <property type="term" value="C:nucleus"/>
    <property type="evidence" value="ECO:0007669"/>
    <property type="project" value="UniProtKB-SubCell"/>
</dbReference>
<evidence type="ECO:0000256" key="7">
    <source>
        <dbReference type="ARBA" id="ARBA00038196"/>
    </source>
</evidence>
<dbReference type="PRINTS" id="PR00024">
    <property type="entry name" value="HOMEOBOX"/>
</dbReference>
<dbReference type="AlphaFoldDB" id="A0AAD4UD64"/>
<dbReference type="InterPro" id="IPR020479">
    <property type="entry name" value="HD_metazoa"/>
</dbReference>
<dbReference type="PRINTS" id="PR00031">
    <property type="entry name" value="HTHREPRESSR"/>
</dbReference>
<evidence type="ECO:0000313" key="12">
    <source>
        <dbReference type="EMBL" id="KAI4542452.1"/>
    </source>
</evidence>
<evidence type="ECO:0000256" key="6">
    <source>
        <dbReference type="ARBA" id="ARBA00023242"/>
    </source>
</evidence>
<sequence length="364" mass="39133">MQRPGEPGAARFGPPEGCADHRPHRYRSFMIEEILTEPPGPKGAAPAAAAAAAGELLKFGVQALLAARPFHSHLAVLKAEQAAVFKFPLAPLGCSGLGSALLAAGPGLPGAAGAPHLPLELQLRGKLEAPGAGEPGTKAKKGRRSRTVFTELQLMGLEKRFEKQKYLSTPDRIDLAESLGLSQLQVKTWYQNRRMKWKKIVSLNLRNATSGGLPCGSLVLPQGSPLTGLEERALKDQSSKREGGRRRKPAPEHKGSNITNFYNLLMMSHLQAATGFASAMQQPPRCLRRRRSCVLAEGLNLFSVTQAYGLVSIPHMHLAKGHMSVAGHELEIECPTLSSSSLCLPHPQGPDPVPKETLLSIQLH</sequence>
<dbReference type="Proteomes" id="UP001214576">
    <property type="component" value="Unassembled WGS sequence"/>
</dbReference>
<dbReference type="PROSITE" id="PS00027">
    <property type="entry name" value="HOMEOBOX_1"/>
    <property type="match status" value="1"/>
</dbReference>
<keyword evidence="13" id="KW-1185">Reference proteome</keyword>
<accession>A0AAD4UD64</accession>
<evidence type="ECO:0000256" key="10">
    <source>
        <dbReference type="SAM" id="MobiDB-lite"/>
    </source>
</evidence>
<dbReference type="GO" id="GO:0000981">
    <property type="term" value="F:DNA-binding transcription factor activity, RNA polymerase II-specific"/>
    <property type="evidence" value="ECO:0007669"/>
    <property type="project" value="InterPro"/>
</dbReference>
<feature type="region of interest" description="Disordered" evidence="10">
    <location>
        <begin position="232"/>
        <end position="256"/>
    </location>
</feature>
<dbReference type="SUPFAM" id="SSF46689">
    <property type="entry name" value="Homeodomain-like"/>
    <property type="match status" value="1"/>
</dbReference>
<reference evidence="12" key="1">
    <citation type="submission" date="2022-03" db="EMBL/GenBank/DDBJ databases">
        <title>Genomic analyses of argali, domestic sheep and their hybrids provide insights into chromosomal evolution, heterosis and genetic basis of agronomic traits.</title>
        <authorList>
            <person name="Li M."/>
        </authorList>
    </citation>
    <scope>NUCLEOTIDE SEQUENCE</scope>
    <source>
        <strain evidence="12">CAU-MHL-2022a</strain>
        <tissue evidence="12">Skin</tissue>
    </source>
</reference>
<dbReference type="Pfam" id="PF00046">
    <property type="entry name" value="Homeodomain"/>
    <property type="match status" value="1"/>
</dbReference>
<keyword evidence="3 8" id="KW-0238">DNA-binding</keyword>
<comment type="similarity">
    <text evidence="7">Belongs to the BAR homeobox family.</text>
</comment>
<organism evidence="12 13">
    <name type="scientific">Ovis ammon polii</name>
    <dbReference type="NCBI Taxonomy" id="230172"/>
    <lineage>
        <taxon>Eukaryota</taxon>
        <taxon>Metazoa</taxon>
        <taxon>Chordata</taxon>
        <taxon>Craniata</taxon>
        <taxon>Vertebrata</taxon>
        <taxon>Euteleostomi</taxon>
        <taxon>Mammalia</taxon>
        <taxon>Eutheria</taxon>
        <taxon>Laurasiatheria</taxon>
        <taxon>Artiodactyla</taxon>
        <taxon>Ruminantia</taxon>
        <taxon>Pecora</taxon>
        <taxon>Bovidae</taxon>
        <taxon>Caprinae</taxon>
        <taxon>Ovis</taxon>
    </lineage>
</organism>
<dbReference type="EMBL" id="JAKZEL010000007">
    <property type="protein sequence ID" value="KAI4542452.1"/>
    <property type="molecule type" value="Genomic_DNA"/>
</dbReference>
<dbReference type="InterPro" id="IPR050848">
    <property type="entry name" value="Homeobox_TF"/>
</dbReference>
<comment type="caution">
    <text evidence="12">The sequence shown here is derived from an EMBL/GenBank/DDBJ whole genome shotgun (WGS) entry which is preliminary data.</text>
</comment>
<keyword evidence="4 8" id="KW-0371">Homeobox</keyword>
<dbReference type="InterPro" id="IPR001356">
    <property type="entry name" value="HD"/>
</dbReference>
<dbReference type="Gene3D" id="1.10.10.60">
    <property type="entry name" value="Homeodomain-like"/>
    <property type="match status" value="1"/>
</dbReference>
<proteinExistence type="inferred from homology"/>
<evidence type="ECO:0000256" key="8">
    <source>
        <dbReference type="PROSITE-ProRule" id="PRU00108"/>
    </source>
</evidence>
<dbReference type="CDD" id="cd00086">
    <property type="entry name" value="homeodomain"/>
    <property type="match status" value="1"/>
</dbReference>
<feature type="compositionally biased region" description="Basic and acidic residues" evidence="10">
    <location>
        <begin position="232"/>
        <end position="242"/>
    </location>
</feature>
<keyword evidence="2" id="KW-0805">Transcription regulation</keyword>
<evidence type="ECO:0000256" key="1">
    <source>
        <dbReference type="ARBA" id="ARBA00004123"/>
    </source>
</evidence>
<dbReference type="PANTHER" id="PTHR24333">
    <property type="entry name" value="HOMEO BOX HB9 LIKE A-RELATED"/>
    <property type="match status" value="1"/>
</dbReference>
<dbReference type="InterPro" id="IPR000047">
    <property type="entry name" value="HTH_motif"/>
</dbReference>
<comment type="subcellular location">
    <subcellularLocation>
        <location evidence="1 8 9">Nucleus</location>
    </subcellularLocation>
</comment>
<evidence type="ECO:0000256" key="5">
    <source>
        <dbReference type="ARBA" id="ARBA00023163"/>
    </source>
</evidence>
<evidence type="ECO:0000256" key="9">
    <source>
        <dbReference type="RuleBase" id="RU000682"/>
    </source>
</evidence>